<proteinExistence type="predicted"/>
<dbReference type="PRINTS" id="PR00633">
    <property type="entry name" value="RCCNDNSATION"/>
</dbReference>
<accession>A0A0M3I3W7</accession>
<keyword evidence="3" id="KW-0472">Membrane</keyword>
<evidence type="ECO:0000256" key="3">
    <source>
        <dbReference type="SAM" id="Phobius"/>
    </source>
</evidence>
<evidence type="ECO:0000256" key="2">
    <source>
        <dbReference type="SAM" id="MobiDB-lite"/>
    </source>
</evidence>
<keyword evidence="3" id="KW-1133">Transmembrane helix</keyword>
<feature type="transmembrane region" description="Helical" evidence="3">
    <location>
        <begin position="248"/>
        <end position="266"/>
    </location>
</feature>
<dbReference type="Proteomes" id="UP000036681">
    <property type="component" value="Unplaced"/>
</dbReference>
<keyword evidence="3" id="KW-0812">Transmembrane</keyword>
<sequence>MPPRKIARKTTQPVPTPRKKKKNNGSVPEDGAMNVGEASEAEKREGHDEPSEPAPSETEKRRRLSAAASTPVKGDTAKKTDRERKRKAPATMDRVDEEVADASISSARHTTGKKKFRLFIESYLPKELGDRVLSCGEGEQLGHPGRTTTKKPRAIDTLPTDKKIVQVVAGGVHSLILLEDGTVYSCGINEKGTVPADGVEPEGSTDRLTPINFSDEIRRHGKLVMLTAGASFSAGLTDKGSVVAWGNIRVSFLLFFYLPTLLFVSFS</sequence>
<dbReference type="SUPFAM" id="SSF50985">
    <property type="entry name" value="RCC1/BLIP-II"/>
    <property type="match status" value="1"/>
</dbReference>
<feature type="compositionally biased region" description="Basic and acidic residues" evidence="2">
    <location>
        <begin position="40"/>
        <end position="50"/>
    </location>
</feature>
<organism evidence="4 5">
    <name type="scientific">Ascaris lumbricoides</name>
    <name type="common">Giant roundworm</name>
    <dbReference type="NCBI Taxonomy" id="6252"/>
    <lineage>
        <taxon>Eukaryota</taxon>
        <taxon>Metazoa</taxon>
        <taxon>Ecdysozoa</taxon>
        <taxon>Nematoda</taxon>
        <taxon>Chromadorea</taxon>
        <taxon>Rhabditida</taxon>
        <taxon>Spirurina</taxon>
        <taxon>Ascaridomorpha</taxon>
        <taxon>Ascaridoidea</taxon>
        <taxon>Ascarididae</taxon>
        <taxon>Ascaris</taxon>
    </lineage>
</organism>
<reference evidence="5" key="1">
    <citation type="submission" date="2017-02" db="UniProtKB">
        <authorList>
            <consortium name="WormBaseParasite"/>
        </authorList>
    </citation>
    <scope>IDENTIFICATION</scope>
</reference>
<protein>
    <submittedName>
        <fullName evidence="5">Regulator of chromosome condensation</fullName>
    </submittedName>
</protein>
<name>A0A0M3I3W7_ASCLU</name>
<feature type="region of interest" description="Disordered" evidence="2">
    <location>
        <begin position="1"/>
        <end position="98"/>
    </location>
</feature>
<evidence type="ECO:0000313" key="5">
    <source>
        <dbReference type="WBParaSite" id="ALUE_0001138901-mRNA-1"/>
    </source>
</evidence>
<dbReference type="PANTHER" id="PTHR45982:SF1">
    <property type="entry name" value="REGULATOR OF CHROMOSOME CONDENSATION"/>
    <property type="match status" value="1"/>
</dbReference>
<keyword evidence="4" id="KW-1185">Reference proteome</keyword>
<feature type="repeat" description="RCC1" evidence="1">
    <location>
        <begin position="130"/>
        <end position="180"/>
    </location>
</feature>
<dbReference type="GO" id="GO:0005085">
    <property type="term" value="F:guanyl-nucleotide exchange factor activity"/>
    <property type="evidence" value="ECO:0007669"/>
    <property type="project" value="TreeGrafter"/>
</dbReference>
<dbReference type="InterPro" id="IPR009091">
    <property type="entry name" value="RCC1/BLIP-II"/>
</dbReference>
<dbReference type="Pfam" id="PF13540">
    <property type="entry name" value="RCC1_2"/>
    <property type="match status" value="1"/>
</dbReference>
<dbReference type="InterPro" id="IPR000408">
    <property type="entry name" value="Reg_chr_condens"/>
</dbReference>
<dbReference type="Gene3D" id="2.130.10.30">
    <property type="entry name" value="Regulator of chromosome condensation 1/beta-lactamase-inhibitor protein II"/>
    <property type="match status" value="1"/>
</dbReference>
<dbReference type="AlphaFoldDB" id="A0A0M3I3W7"/>
<dbReference type="InterPro" id="IPR051553">
    <property type="entry name" value="Ran_GTPase-activating"/>
</dbReference>
<evidence type="ECO:0000313" key="4">
    <source>
        <dbReference type="Proteomes" id="UP000036681"/>
    </source>
</evidence>
<evidence type="ECO:0000256" key="1">
    <source>
        <dbReference type="PROSITE-ProRule" id="PRU00235"/>
    </source>
</evidence>
<dbReference type="PROSITE" id="PS50012">
    <property type="entry name" value="RCC1_3"/>
    <property type="match status" value="1"/>
</dbReference>
<dbReference type="PANTHER" id="PTHR45982">
    <property type="entry name" value="REGULATOR OF CHROMOSOME CONDENSATION"/>
    <property type="match status" value="1"/>
</dbReference>
<dbReference type="GO" id="GO:0005737">
    <property type="term" value="C:cytoplasm"/>
    <property type="evidence" value="ECO:0007669"/>
    <property type="project" value="TreeGrafter"/>
</dbReference>
<dbReference type="WBParaSite" id="ALUE_0001138901-mRNA-1">
    <property type="protein sequence ID" value="ALUE_0001138901-mRNA-1"/>
    <property type="gene ID" value="ALUE_0001138901"/>
</dbReference>